<accession>A0ABP8BH45</accession>
<evidence type="ECO:0000313" key="2">
    <source>
        <dbReference type="Proteomes" id="UP001501772"/>
    </source>
</evidence>
<keyword evidence="2" id="KW-1185">Reference proteome</keyword>
<gene>
    <name evidence="1" type="ORF">GCM10022289_28140</name>
</gene>
<comment type="caution">
    <text evidence="1">The sequence shown here is derived from an EMBL/GenBank/DDBJ whole genome shotgun (WGS) entry which is preliminary data.</text>
</comment>
<sequence length="134" mass="15362">MALNTIKTNLGSIIFVILTACNARNENRKDKASNQDTCKYYRYDAHQIVSNLGCQNCHVPYGDRMDKNIFTFREISVMDSLKLINYAFKKKHKGWYSTTGTFKASRMDTLSDCEIKSVIRYIKDSGRDIATPSQ</sequence>
<proteinExistence type="predicted"/>
<evidence type="ECO:0008006" key="3">
    <source>
        <dbReference type="Google" id="ProtNLM"/>
    </source>
</evidence>
<organism evidence="1 2">
    <name type="scientific">Pedobacter jeongneungensis</name>
    <dbReference type="NCBI Taxonomy" id="947309"/>
    <lineage>
        <taxon>Bacteria</taxon>
        <taxon>Pseudomonadati</taxon>
        <taxon>Bacteroidota</taxon>
        <taxon>Sphingobacteriia</taxon>
        <taxon>Sphingobacteriales</taxon>
        <taxon>Sphingobacteriaceae</taxon>
        <taxon>Pedobacter</taxon>
    </lineage>
</organism>
<protein>
    <recommendedName>
        <fullName evidence="3">Cytochrome c domain-containing protein</fullName>
    </recommendedName>
</protein>
<evidence type="ECO:0000313" key="1">
    <source>
        <dbReference type="EMBL" id="GAA4206780.1"/>
    </source>
</evidence>
<reference evidence="2" key="1">
    <citation type="journal article" date="2019" name="Int. J. Syst. Evol. Microbiol.">
        <title>The Global Catalogue of Microorganisms (GCM) 10K type strain sequencing project: providing services to taxonomists for standard genome sequencing and annotation.</title>
        <authorList>
            <consortium name="The Broad Institute Genomics Platform"/>
            <consortium name="The Broad Institute Genome Sequencing Center for Infectious Disease"/>
            <person name="Wu L."/>
            <person name="Ma J."/>
        </authorList>
    </citation>
    <scope>NUCLEOTIDE SEQUENCE [LARGE SCALE GENOMIC DNA]</scope>
    <source>
        <strain evidence="2">JCM 17626</strain>
    </source>
</reference>
<dbReference type="PROSITE" id="PS51257">
    <property type="entry name" value="PROKAR_LIPOPROTEIN"/>
    <property type="match status" value="1"/>
</dbReference>
<dbReference type="Proteomes" id="UP001501772">
    <property type="component" value="Unassembled WGS sequence"/>
</dbReference>
<dbReference type="EMBL" id="BAABBY010000007">
    <property type="protein sequence ID" value="GAA4206780.1"/>
    <property type="molecule type" value="Genomic_DNA"/>
</dbReference>
<name>A0ABP8BH45_9SPHI</name>